<gene>
    <name evidence="1" type="primary">ORF41376</name>
</gene>
<dbReference type="GO" id="GO:0007411">
    <property type="term" value="P:axon guidance"/>
    <property type="evidence" value="ECO:0007669"/>
    <property type="project" value="TreeGrafter"/>
</dbReference>
<dbReference type="GO" id="GO:0043236">
    <property type="term" value="F:laminin binding"/>
    <property type="evidence" value="ECO:0007669"/>
    <property type="project" value="TreeGrafter"/>
</dbReference>
<feature type="non-terminal residue" evidence="1">
    <location>
        <position position="1"/>
    </location>
</feature>
<dbReference type="PANTHER" id="PTHR21559">
    <property type="entry name" value="DYSTROGLYCAN-RELATED"/>
    <property type="match status" value="1"/>
</dbReference>
<name>A0A0B6Z051_9EUPU</name>
<accession>A0A0B6Z051</accession>
<organism evidence="1">
    <name type="scientific">Arion vulgaris</name>
    <dbReference type="NCBI Taxonomy" id="1028688"/>
    <lineage>
        <taxon>Eukaryota</taxon>
        <taxon>Metazoa</taxon>
        <taxon>Spiralia</taxon>
        <taxon>Lophotrochozoa</taxon>
        <taxon>Mollusca</taxon>
        <taxon>Gastropoda</taxon>
        <taxon>Heterobranchia</taxon>
        <taxon>Euthyneura</taxon>
        <taxon>Panpulmonata</taxon>
        <taxon>Eupulmonata</taxon>
        <taxon>Stylommatophora</taxon>
        <taxon>Helicina</taxon>
        <taxon>Arionoidea</taxon>
        <taxon>Arionidae</taxon>
        <taxon>Arion</taxon>
    </lineage>
</organism>
<sequence length="79" mass="8740">ESLLTTAWTPTISTVVTATETFPVQTDTNGTANNRPYVKNAIRTILAEQGRLLEFRIPHDVFLDIEDGNTSSLTLSLDF</sequence>
<reference evidence="1" key="1">
    <citation type="submission" date="2014-12" db="EMBL/GenBank/DDBJ databases">
        <title>Insight into the proteome of Arion vulgaris.</title>
        <authorList>
            <person name="Aradska J."/>
            <person name="Bulat T."/>
            <person name="Smidak R."/>
            <person name="Sarate P."/>
            <person name="Gangsoo J."/>
            <person name="Sialana F."/>
            <person name="Bilban M."/>
            <person name="Lubec G."/>
        </authorList>
    </citation>
    <scope>NUCLEOTIDE SEQUENCE</scope>
    <source>
        <tissue evidence="1">Skin</tissue>
    </source>
</reference>
<feature type="non-terminal residue" evidence="1">
    <location>
        <position position="79"/>
    </location>
</feature>
<dbReference type="GO" id="GO:0016011">
    <property type="term" value="C:dystroglycan complex"/>
    <property type="evidence" value="ECO:0007669"/>
    <property type="project" value="TreeGrafter"/>
</dbReference>
<dbReference type="EMBL" id="HACG01014260">
    <property type="protein sequence ID" value="CEK61125.1"/>
    <property type="molecule type" value="Transcribed_RNA"/>
</dbReference>
<dbReference type="GO" id="GO:0002009">
    <property type="term" value="P:morphogenesis of an epithelium"/>
    <property type="evidence" value="ECO:0007669"/>
    <property type="project" value="TreeGrafter"/>
</dbReference>
<dbReference type="GO" id="GO:0042383">
    <property type="term" value="C:sarcolemma"/>
    <property type="evidence" value="ECO:0007669"/>
    <property type="project" value="TreeGrafter"/>
</dbReference>
<dbReference type="PANTHER" id="PTHR21559:SF21">
    <property type="entry name" value="DYSTROGLYCAN 1"/>
    <property type="match status" value="1"/>
</dbReference>
<dbReference type="GO" id="GO:0021675">
    <property type="term" value="P:nerve development"/>
    <property type="evidence" value="ECO:0007669"/>
    <property type="project" value="TreeGrafter"/>
</dbReference>
<protein>
    <submittedName>
        <fullName evidence="1">Uncharacterized protein</fullName>
    </submittedName>
</protein>
<proteinExistence type="predicted"/>
<dbReference type="AlphaFoldDB" id="A0A0B6Z051"/>
<evidence type="ECO:0000313" key="1">
    <source>
        <dbReference type="EMBL" id="CEK61125.1"/>
    </source>
</evidence>